<evidence type="ECO:0000256" key="12">
    <source>
        <dbReference type="ARBA" id="ARBA00022801"/>
    </source>
</evidence>
<sequence>MVAVAVAFPRGAQIPRVNDSKQLRAAEREALDRAIRAVVGVRIGLAELPVETIDELNILRATHLAMRRAAEQIPEADCLLVDGLPVPGLPKPSFAFVSGDARSASIAAASIVAKVYRDRRMDEYDALYPGYGFAEHKGYGTRAHMAALARLGVTPIHRRSFTPVREILDPPPEQLTLF</sequence>
<evidence type="ECO:0000256" key="5">
    <source>
        <dbReference type="ARBA" id="ARBA00007383"/>
    </source>
</evidence>
<evidence type="ECO:0000313" key="15">
    <source>
        <dbReference type="EMBL" id="MPN27593.1"/>
    </source>
</evidence>
<evidence type="ECO:0000259" key="14">
    <source>
        <dbReference type="PROSITE" id="PS51975"/>
    </source>
</evidence>
<dbReference type="Gene3D" id="3.30.420.10">
    <property type="entry name" value="Ribonuclease H-like superfamily/Ribonuclease H"/>
    <property type="match status" value="1"/>
</dbReference>
<evidence type="ECO:0000256" key="11">
    <source>
        <dbReference type="ARBA" id="ARBA00022759"/>
    </source>
</evidence>
<evidence type="ECO:0000256" key="13">
    <source>
        <dbReference type="ARBA" id="ARBA00023211"/>
    </source>
</evidence>
<dbReference type="InterPro" id="IPR022898">
    <property type="entry name" value="RNase_HII"/>
</dbReference>
<evidence type="ECO:0000256" key="10">
    <source>
        <dbReference type="ARBA" id="ARBA00022723"/>
    </source>
</evidence>
<dbReference type="GO" id="GO:0003723">
    <property type="term" value="F:RNA binding"/>
    <property type="evidence" value="ECO:0007669"/>
    <property type="project" value="InterPro"/>
</dbReference>
<evidence type="ECO:0000256" key="9">
    <source>
        <dbReference type="ARBA" id="ARBA00022722"/>
    </source>
</evidence>
<comment type="subcellular location">
    <subcellularLocation>
        <location evidence="4">Cytoplasm</location>
    </subcellularLocation>
</comment>
<dbReference type="PROSITE" id="PS51975">
    <property type="entry name" value="RNASE_H_2"/>
    <property type="match status" value="1"/>
</dbReference>
<dbReference type="InterPro" id="IPR036397">
    <property type="entry name" value="RNaseH_sf"/>
</dbReference>
<dbReference type="GO" id="GO:0005737">
    <property type="term" value="C:cytoplasm"/>
    <property type="evidence" value="ECO:0007669"/>
    <property type="project" value="UniProtKB-SubCell"/>
</dbReference>
<feature type="domain" description="RNase H type-2" evidence="14">
    <location>
        <begin position="1"/>
        <end position="173"/>
    </location>
</feature>
<dbReference type="CDD" id="cd07182">
    <property type="entry name" value="RNase_HII_bacteria_HII_like"/>
    <property type="match status" value="1"/>
</dbReference>
<dbReference type="NCBIfam" id="NF000595">
    <property type="entry name" value="PRK00015.1-3"/>
    <property type="match status" value="1"/>
</dbReference>
<keyword evidence="9" id="KW-0540">Nuclease</keyword>
<dbReference type="GO" id="GO:0046872">
    <property type="term" value="F:metal ion binding"/>
    <property type="evidence" value="ECO:0007669"/>
    <property type="project" value="UniProtKB-KW"/>
</dbReference>
<dbReference type="InterPro" id="IPR012337">
    <property type="entry name" value="RNaseH-like_sf"/>
</dbReference>
<comment type="cofactor">
    <cofactor evidence="2">
        <name>Mn(2+)</name>
        <dbReference type="ChEBI" id="CHEBI:29035"/>
    </cofactor>
</comment>
<dbReference type="SUPFAM" id="SSF53098">
    <property type="entry name" value="Ribonuclease H-like"/>
    <property type="match status" value="1"/>
</dbReference>
<dbReference type="EC" id="3.1.26.4" evidence="6"/>
<dbReference type="PANTHER" id="PTHR10954">
    <property type="entry name" value="RIBONUCLEASE H2 SUBUNIT A"/>
    <property type="match status" value="1"/>
</dbReference>
<keyword evidence="11" id="KW-0255">Endonuclease</keyword>
<evidence type="ECO:0000256" key="1">
    <source>
        <dbReference type="ARBA" id="ARBA00000077"/>
    </source>
</evidence>
<dbReference type="InterPro" id="IPR024567">
    <property type="entry name" value="RNase_HII/HIII_dom"/>
</dbReference>
<dbReference type="AlphaFoldDB" id="A0A645GVC4"/>
<evidence type="ECO:0000256" key="2">
    <source>
        <dbReference type="ARBA" id="ARBA00001936"/>
    </source>
</evidence>
<comment type="catalytic activity">
    <reaction evidence="1">
        <text>Endonucleolytic cleavage to 5'-phosphomonoester.</text>
        <dbReference type="EC" id="3.1.26.4"/>
    </reaction>
</comment>
<dbReference type="PANTHER" id="PTHR10954:SF18">
    <property type="entry name" value="RIBONUCLEASE HII"/>
    <property type="match status" value="1"/>
</dbReference>
<dbReference type="InterPro" id="IPR001352">
    <property type="entry name" value="RNase_HII/HIII"/>
</dbReference>
<reference evidence="15" key="1">
    <citation type="submission" date="2019-08" db="EMBL/GenBank/DDBJ databases">
        <authorList>
            <person name="Kucharzyk K."/>
            <person name="Murdoch R.W."/>
            <person name="Higgins S."/>
            <person name="Loffler F."/>
        </authorList>
    </citation>
    <scope>NUCLEOTIDE SEQUENCE</scope>
</reference>
<evidence type="ECO:0000256" key="7">
    <source>
        <dbReference type="ARBA" id="ARBA00019179"/>
    </source>
</evidence>
<dbReference type="GO" id="GO:0004523">
    <property type="term" value="F:RNA-DNA hybrid ribonuclease activity"/>
    <property type="evidence" value="ECO:0007669"/>
    <property type="project" value="UniProtKB-EC"/>
</dbReference>
<accession>A0A645GVC4</accession>
<dbReference type="GO" id="GO:0043137">
    <property type="term" value="P:DNA replication, removal of RNA primer"/>
    <property type="evidence" value="ECO:0007669"/>
    <property type="project" value="TreeGrafter"/>
</dbReference>
<keyword evidence="10" id="KW-0479">Metal-binding</keyword>
<evidence type="ECO:0000256" key="6">
    <source>
        <dbReference type="ARBA" id="ARBA00012180"/>
    </source>
</evidence>
<keyword evidence="13" id="KW-0464">Manganese</keyword>
<evidence type="ECO:0000256" key="8">
    <source>
        <dbReference type="ARBA" id="ARBA00022490"/>
    </source>
</evidence>
<dbReference type="Pfam" id="PF01351">
    <property type="entry name" value="RNase_HII"/>
    <property type="match status" value="1"/>
</dbReference>
<proteinExistence type="inferred from homology"/>
<evidence type="ECO:0000256" key="4">
    <source>
        <dbReference type="ARBA" id="ARBA00004496"/>
    </source>
</evidence>
<comment type="caution">
    <text evidence="15">The sequence shown here is derived from an EMBL/GenBank/DDBJ whole genome shotgun (WGS) entry which is preliminary data.</text>
</comment>
<name>A0A645GVC4_9ZZZZ</name>
<protein>
    <recommendedName>
        <fullName evidence="7">Ribonuclease HII</fullName>
        <ecNumber evidence="6">3.1.26.4</ecNumber>
    </recommendedName>
</protein>
<keyword evidence="8" id="KW-0963">Cytoplasm</keyword>
<comment type="cofactor">
    <cofactor evidence="3">
        <name>Mg(2+)</name>
        <dbReference type="ChEBI" id="CHEBI:18420"/>
    </cofactor>
</comment>
<gene>
    <name evidence="15" type="primary">rnhB_43</name>
    <name evidence="15" type="ORF">SDC9_175027</name>
</gene>
<dbReference type="GO" id="GO:0032299">
    <property type="term" value="C:ribonuclease H2 complex"/>
    <property type="evidence" value="ECO:0007669"/>
    <property type="project" value="TreeGrafter"/>
</dbReference>
<keyword evidence="12 15" id="KW-0378">Hydrolase</keyword>
<organism evidence="15">
    <name type="scientific">bioreactor metagenome</name>
    <dbReference type="NCBI Taxonomy" id="1076179"/>
    <lineage>
        <taxon>unclassified sequences</taxon>
        <taxon>metagenomes</taxon>
        <taxon>ecological metagenomes</taxon>
    </lineage>
</organism>
<evidence type="ECO:0000256" key="3">
    <source>
        <dbReference type="ARBA" id="ARBA00001946"/>
    </source>
</evidence>
<comment type="similarity">
    <text evidence="5">Belongs to the RNase HII family.</text>
</comment>
<dbReference type="EMBL" id="VSSQ01077558">
    <property type="protein sequence ID" value="MPN27593.1"/>
    <property type="molecule type" value="Genomic_DNA"/>
</dbReference>
<dbReference type="GO" id="GO:0006298">
    <property type="term" value="P:mismatch repair"/>
    <property type="evidence" value="ECO:0007669"/>
    <property type="project" value="TreeGrafter"/>
</dbReference>